<feature type="compositionally biased region" description="Basic and acidic residues" evidence="3">
    <location>
        <begin position="651"/>
        <end position="669"/>
    </location>
</feature>
<dbReference type="Gene3D" id="3.30.70.330">
    <property type="match status" value="1"/>
</dbReference>
<feature type="region of interest" description="Disordered" evidence="3">
    <location>
        <begin position="41"/>
        <end position="64"/>
    </location>
</feature>
<feature type="compositionally biased region" description="Acidic residues" evidence="3">
    <location>
        <begin position="769"/>
        <end position="778"/>
    </location>
</feature>
<dbReference type="PROSITE" id="PS50102">
    <property type="entry name" value="RRM"/>
    <property type="match status" value="1"/>
</dbReference>
<dbReference type="SUPFAM" id="SSF81296">
    <property type="entry name" value="E set domains"/>
    <property type="match status" value="1"/>
</dbReference>
<feature type="compositionally biased region" description="Low complexity" evidence="3">
    <location>
        <begin position="1225"/>
        <end position="1235"/>
    </location>
</feature>
<feature type="compositionally biased region" description="Acidic residues" evidence="3">
    <location>
        <begin position="1108"/>
        <end position="1119"/>
    </location>
</feature>
<protein>
    <recommendedName>
        <fullName evidence="4">RRM domain-containing protein</fullName>
    </recommendedName>
</protein>
<feature type="region of interest" description="Disordered" evidence="3">
    <location>
        <begin position="1"/>
        <end position="26"/>
    </location>
</feature>
<evidence type="ECO:0000313" key="6">
    <source>
        <dbReference type="EnsemblPlants" id="Pp3c24_4280V3.1"/>
    </source>
</evidence>
<feature type="compositionally biased region" description="Basic residues" evidence="3">
    <location>
        <begin position="1125"/>
        <end position="1134"/>
    </location>
</feature>
<dbReference type="EnsemblPlants" id="Pp3c24_4280V3.3">
    <property type="protein sequence ID" value="Pp3c24_4280V3.3"/>
    <property type="gene ID" value="Pp3c24_4280"/>
</dbReference>
<dbReference type="KEGG" id="ppp:112276950"/>
<feature type="compositionally biased region" description="Basic and acidic residues" evidence="3">
    <location>
        <begin position="779"/>
        <end position="790"/>
    </location>
</feature>
<dbReference type="STRING" id="3218.A0A2K1IFG0"/>
<dbReference type="Pfam" id="PF00076">
    <property type="entry name" value="RRM_1"/>
    <property type="match status" value="1"/>
</dbReference>
<feature type="compositionally biased region" description="Basic residues" evidence="3">
    <location>
        <begin position="1092"/>
        <end position="1103"/>
    </location>
</feature>
<dbReference type="PANTHER" id="PTHR32343">
    <property type="entry name" value="SERINE/ARGININE-RICH SPLICING FACTOR"/>
    <property type="match status" value="1"/>
</dbReference>
<dbReference type="SUPFAM" id="SSF54928">
    <property type="entry name" value="RNA-binding domain, RBD"/>
    <property type="match status" value="1"/>
</dbReference>
<dbReference type="InterPro" id="IPR017868">
    <property type="entry name" value="Filamin/ABP280_repeat-like"/>
</dbReference>
<feature type="domain" description="RRM" evidence="4">
    <location>
        <begin position="283"/>
        <end position="354"/>
    </location>
</feature>
<reference evidence="5 7" key="2">
    <citation type="journal article" date="2018" name="Plant J.">
        <title>The Physcomitrella patens chromosome-scale assembly reveals moss genome structure and evolution.</title>
        <authorList>
            <person name="Lang D."/>
            <person name="Ullrich K.K."/>
            <person name="Murat F."/>
            <person name="Fuchs J."/>
            <person name="Jenkins J."/>
            <person name="Haas F.B."/>
            <person name="Piednoel M."/>
            <person name="Gundlach H."/>
            <person name="Van Bel M."/>
            <person name="Meyberg R."/>
            <person name="Vives C."/>
            <person name="Morata J."/>
            <person name="Symeonidi A."/>
            <person name="Hiss M."/>
            <person name="Muchero W."/>
            <person name="Kamisugi Y."/>
            <person name="Saleh O."/>
            <person name="Blanc G."/>
            <person name="Decker E.L."/>
            <person name="van Gessel N."/>
            <person name="Grimwood J."/>
            <person name="Hayes R.D."/>
            <person name="Graham S.W."/>
            <person name="Gunter L.E."/>
            <person name="McDaniel S.F."/>
            <person name="Hoernstein S.N.W."/>
            <person name="Larsson A."/>
            <person name="Li F.W."/>
            <person name="Perroud P.F."/>
            <person name="Phillips J."/>
            <person name="Ranjan P."/>
            <person name="Rokshar D.S."/>
            <person name="Rothfels C.J."/>
            <person name="Schneider L."/>
            <person name="Shu S."/>
            <person name="Stevenson D.W."/>
            <person name="Thummler F."/>
            <person name="Tillich M."/>
            <person name="Villarreal Aguilar J.C."/>
            <person name="Widiez T."/>
            <person name="Wong G.K."/>
            <person name="Wymore A."/>
            <person name="Zhang Y."/>
            <person name="Zimmer A.D."/>
            <person name="Quatrano R.S."/>
            <person name="Mayer K.F.X."/>
            <person name="Goodstein D."/>
            <person name="Casacuberta J.M."/>
            <person name="Vandepoele K."/>
            <person name="Reski R."/>
            <person name="Cuming A.C."/>
            <person name="Tuskan G.A."/>
            <person name="Maumus F."/>
            <person name="Salse J."/>
            <person name="Schmutz J."/>
            <person name="Rensing S.A."/>
        </authorList>
    </citation>
    <scope>NUCLEOTIDE SEQUENCE [LARGE SCALE GENOMIC DNA]</scope>
    <source>
        <strain evidence="6 7">cv. Gransden 2004</strain>
    </source>
</reference>
<feature type="region of interest" description="Disordered" evidence="3">
    <location>
        <begin position="715"/>
        <end position="820"/>
    </location>
</feature>
<keyword evidence="7" id="KW-1185">Reference proteome</keyword>
<feature type="compositionally biased region" description="Basic residues" evidence="3">
    <location>
        <begin position="585"/>
        <end position="595"/>
    </location>
</feature>
<proteinExistence type="predicted"/>
<feature type="compositionally biased region" description="Polar residues" evidence="3">
    <location>
        <begin position="723"/>
        <end position="732"/>
    </location>
</feature>
<dbReference type="EnsemblPlants" id="Pp3c24_4280V3.1">
    <property type="protein sequence ID" value="Pp3c24_4280V3.1"/>
    <property type="gene ID" value="Pp3c24_4280"/>
</dbReference>
<evidence type="ECO:0000256" key="2">
    <source>
        <dbReference type="PROSITE-ProRule" id="PRU00176"/>
    </source>
</evidence>
<feature type="compositionally biased region" description="Basic residues" evidence="3">
    <location>
        <begin position="1142"/>
        <end position="1155"/>
    </location>
</feature>
<dbReference type="Pfam" id="PF00630">
    <property type="entry name" value="Filamin"/>
    <property type="match status" value="1"/>
</dbReference>
<accession>A0A2K1IFG0</accession>
<dbReference type="GO" id="GO:0003723">
    <property type="term" value="F:RNA binding"/>
    <property type="evidence" value="ECO:0007669"/>
    <property type="project" value="UniProtKB-UniRule"/>
</dbReference>
<dbReference type="PROSITE" id="PS50194">
    <property type="entry name" value="FILAMIN_REPEAT"/>
    <property type="match status" value="1"/>
</dbReference>
<feature type="compositionally biased region" description="Basic residues" evidence="3">
    <location>
        <begin position="539"/>
        <end position="564"/>
    </location>
</feature>
<name>A0A2K1IFG0_PHYPA</name>
<dbReference type="CDD" id="cd00590">
    <property type="entry name" value="RRM_SF"/>
    <property type="match status" value="1"/>
</dbReference>
<evidence type="ECO:0000313" key="5">
    <source>
        <dbReference type="EMBL" id="PNR28013.1"/>
    </source>
</evidence>
<dbReference type="Gramene" id="Pp3c24_4280V3.1">
    <property type="protein sequence ID" value="Pp3c24_4280V3.1"/>
    <property type="gene ID" value="Pp3c24_4280"/>
</dbReference>
<dbReference type="Gene3D" id="2.60.40.10">
    <property type="entry name" value="Immunoglobulins"/>
    <property type="match status" value="1"/>
</dbReference>
<feature type="region of interest" description="Disordered" evidence="3">
    <location>
        <begin position="970"/>
        <end position="1235"/>
    </location>
</feature>
<organism evidence="5">
    <name type="scientific">Physcomitrium patens</name>
    <name type="common">Spreading-leaved earth moss</name>
    <name type="synonym">Physcomitrella patens</name>
    <dbReference type="NCBI Taxonomy" id="3218"/>
    <lineage>
        <taxon>Eukaryota</taxon>
        <taxon>Viridiplantae</taxon>
        <taxon>Streptophyta</taxon>
        <taxon>Embryophyta</taxon>
        <taxon>Bryophyta</taxon>
        <taxon>Bryophytina</taxon>
        <taxon>Bryopsida</taxon>
        <taxon>Funariidae</taxon>
        <taxon>Funariales</taxon>
        <taxon>Funariaceae</taxon>
        <taxon>Physcomitrium</taxon>
    </lineage>
</organism>
<dbReference type="EMBL" id="ABEU02000024">
    <property type="protein sequence ID" value="PNR28013.1"/>
    <property type="molecule type" value="Genomic_DNA"/>
</dbReference>
<evidence type="ECO:0000313" key="7">
    <source>
        <dbReference type="Proteomes" id="UP000006727"/>
    </source>
</evidence>
<dbReference type="SMART" id="SM00557">
    <property type="entry name" value="IG_FLMN"/>
    <property type="match status" value="1"/>
</dbReference>
<dbReference type="InterPro" id="IPR014756">
    <property type="entry name" value="Ig_E-set"/>
</dbReference>
<feature type="compositionally biased region" description="Basic and acidic residues" evidence="3">
    <location>
        <begin position="518"/>
        <end position="535"/>
    </location>
</feature>
<feature type="compositionally biased region" description="Basic and acidic residues" evidence="3">
    <location>
        <begin position="490"/>
        <end position="510"/>
    </location>
</feature>
<dbReference type="SMART" id="SM00360">
    <property type="entry name" value="RRM"/>
    <property type="match status" value="1"/>
</dbReference>
<reference evidence="5 7" key="1">
    <citation type="journal article" date="2008" name="Science">
        <title>The Physcomitrella genome reveals evolutionary insights into the conquest of land by plants.</title>
        <authorList>
            <person name="Rensing S."/>
            <person name="Lang D."/>
            <person name="Zimmer A."/>
            <person name="Terry A."/>
            <person name="Salamov A."/>
            <person name="Shapiro H."/>
            <person name="Nishiyama T."/>
            <person name="Perroud P.-F."/>
            <person name="Lindquist E."/>
            <person name="Kamisugi Y."/>
            <person name="Tanahashi T."/>
            <person name="Sakakibara K."/>
            <person name="Fujita T."/>
            <person name="Oishi K."/>
            <person name="Shin-I T."/>
            <person name="Kuroki Y."/>
            <person name="Toyoda A."/>
            <person name="Suzuki Y."/>
            <person name="Hashimoto A."/>
            <person name="Yamaguchi K."/>
            <person name="Sugano A."/>
            <person name="Kohara Y."/>
            <person name="Fujiyama A."/>
            <person name="Anterola A."/>
            <person name="Aoki S."/>
            <person name="Ashton N."/>
            <person name="Barbazuk W.B."/>
            <person name="Barker E."/>
            <person name="Bennetzen J."/>
            <person name="Bezanilla M."/>
            <person name="Blankenship R."/>
            <person name="Cho S.H."/>
            <person name="Dutcher S."/>
            <person name="Estelle M."/>
            <person name="Fawcett J.A."/>
            <person name="Gundlach H."/>
            <person name="Hanada K."/>
            <person name="Heyl A."/>
            <person name="Hicks K.A."/>
            <person name="Hugh J."/>
            <person name="Lohr M."/>
            <person name="Mayer K."/>
            <person name="Melkozernov A."/>
            <person name="Murata T."/>
            <person name="Nelson D."/>
            <person name="Pils B."/>
            <person name="Prigge M."/>
            <person name="Reiss B."/>
            <person name="Renner T."/>
            <person name="Rombauts S."/>
            <person name="Rushton P."/>
            <person name="Sanderfoot A."/>
            <person name="Schween G."/>
            <person name="Shiu S.-H."/>
            <person name="Stueber K."/>
            <person name="Theodoulou F.L."/>
            <person name="Tu H."/>
            <person name="Van de Peer Y."/>
            <person name="Verrier P.J."/>
            <person name="Waters E."/>
            <person name="Wood A."/>
            <person name="Yang L."/>
            <person name="Cove D."/>
            <person name="Cuming A."/>
            <person name="Hasebe M."/>
            <person name="Lucas S."/>
            <person name="Mishler D.B."/>
            <person name="Reski R."/>
            <person name="Grigoriev I."/>
            <person name="Quatrano R.S."/>
            <person name="Boore J.L."/>
        </authorList>
    </citation>
    <scope>NUCLEOTIDE SEQUENCE [LARGE SCALE GENOMIC DNA]</scope>
    <source>
        <strain evidence="6 7">cv. Gransden 2004</strain>
    </source>
</reference>
<gene>
    <name evidence="6" type="primary">LOC112276950</name>
    <name evidence="5" type="ORF">PHYPA_028605</name>
</gene>
<evidence type="ECO:0000259" key="4">
    <source>
        <dbReference type="PROSITE" id="PS50102"/>
    </source>
</evidence>
<dbReference type="RefSeq" id="XP_073387091.1">
    <property type="nucleotide sequence ID" value="XM_073530990.1"/>
</dbReference>
<dbReference type="InterPro" id="IPR000504">
    <property type="entry name" value="RRM_dom"/>
</dbReference>
<feature type="compositionally biased region" description="Basic residues" evidence="3">
    <location>
        <begin position="450"/>
        <end position="489"/>
    </location>
</feature>
<keyword evidence="2" id="KW-0694">RNA-binding</keyword>
<feature type="repeat" description="Filamin" evidence="1">
    <location>
        <begin position="73"/>
        <end position="177"/>
    </location>
</feature>
<reference evidence="6" key="3">
    <citation type="submission" date="2020-12" db="UniProtKB">
        <authorList>
            <consortium name="EnsemblPlants"/>
        </authorList>
    </citation>
    <scope>IDENTIFICATION</scope>
</reference>
<sequence>MAGRGMALTRPAWMKHAEDAKVKDEEEKAAAARAAFEATFRDVEGQGGAPVGGREVDSDSDGEEVDRLAKKPIGPVDPGKCTAAGTGVGGGAAGAAASFVVVTKDSDGRRIPHGGAYIRVRVMPGAGVGGVEQDAVVKDHADGTYTATYAVAKRGDYMVRVECNGHPISGSPFPVFFSGGNVPLGVSMIPTSTPMLGASSYIGVGQQMGAFSMPGMFPGSTMGGLSQMPMAPSAAAMAAAQSIAAANAFQAAQAAQQQQQQQAGQDNVDGKEEDDEDSNEPICTLQVTNINPILTADQLRQLFNYCGTVIDCTMSESKTTAFVEYSRPEGAKAGLSLNDMPVGGQNLKVELKRKPRSGKHGTGSTLNGMGPPQLPMMMQQAVVMQQMQFQQALYMQQALATQQAAARAATVKSAAEMASARAAEISKRLAGPNDGVEVATTASEPAKTSPRARSKSKSRSKSRSPVRYRRDRRSRSATPARLRRGRSRSRSRDRNHYRSRERGSRYRGGRDPYPSYYSRRDWERERDSRDSRDPYSSRNSRRARSRSRSRDRVRRRSRTRSGSRSRREISPSPRRQRTYELQHRATTRSRRPTRSRSKDVKRSRSKTPRSGSGSPVRRKGSPKGEKVVGSPSASKDHTMSPRKRGALDPVDGGKKASDKVDSARTDQLKSDSTAKNITLGNGTVSSKNLPVDEVLMEIKSSLNTKLDTATILKDLEDRRRKQSSSLENSNNIVCGGVPPPEAVVGSDVGGFKKPLKKGNKEKTPAGDGVSEEEETEVIDDWRDDIKSQGREKHRNREKNYRPISKKSKDEEGEVQNAKASDFTREAKIAKEGAKELQEKVVKTVGQPQKDVDIIDHERKGAKDAESDLGIADMQVEGPQKLVPSQLERVKASSGRSIDMASVYDNVMISTSQVVEEKVRERMMGPDLVSEKLVSTDVREEKYAQKSRDDKILITESVKEMDVLEEVDARLKESKRFDGEDDVNVGNGKSKGDEEMDEDVDEKKRRRKIVEISDGEGDHDRRERRRSRGVGTEGEDHELRVRKKSRDVYGEGEERDRKSRKKSLEDEEDHDKDRRRRRKSQEGDDDEDQDRRRERHRRHQKKHRHEDDVEKAEDEDDVEDADQRKERRRHKKKHRRDDPEKREKKRRKHKLHRKKRLLSESPELSPSGGGKSKRGDDETIIKHKHHRSKKSSERSPSVEGTLESDEGVARKKSSSRHKKKRREPSKSPTESPSSSD</sequence>
<dbReference type="InterPro" id="IPR035979">
    <property type="entry name" value="RBD_domain_sf"/>
</dbReference>
<dbReference type="InterPro" id="IPR001298">
    <property type="entry name" value="Filamin/ABP280_rpt"/>
</dbReference>
<feature type="region of interest" description="Disordered" evidence="3">
    <location>
        <begin position="433"/>
        <end position="690"/>
    </location>
</feature>
<dbReference type="Proteomes" id="UP000006727">
    <property type="component" value="Chromosome 24"/>
</dbReference>
<dbReference type="Gramene" id="Pp3c24_4280V3.3">
    <property type="protein sequence ID" value="Pp3c24_4280V3.3"/>
    <property type="gene ID" value="Pp3c24_4280"/>
</dbReference>
<evidence type="ECO:0000256" key="3">
    <source>
        <dbReference type="SAM" id="MobiDB-lite"/>
    </source>
</evidence>
<dbReference type="InterPro" id="IPR013783">
    <property type="entry name" value="Ig-like_fold"/>
</dbReference>
<feature type="compositionally biased region" description="Polar residues" evidence="3">
    <location>
        <begin position="670"/>
        <end position="688"/>
    </location>
</feature>
<feature type="compositionally biased region" description="Basic residues" evidence="3">
    <location>
        <begin position="1209"/>
        <end position="1222"/>
    </location>
</feature>
<dbReference type="RefSeq" id="XP_024364558.1">
    <property type="nucleotide sequence ID" value="XM_024508790.2"/>
</dbReference>
<feature type="compositionally biased region" description="Low complexity" evidence="3">
    <location>
        <begin position="256"/>
        <end position="265"/>
    </location>
</feature>
<feature type="compositionally biased region" description="Basic and acidic residues" evidence="3">
    <location>
        <begin position="15"/>
        <end position="26"/>
    </location>
</feature>
<dbReference type="PANTHER" id="PTHR32343:SF8">
    <property type="entry name" value="RNA RECOGNITION MOTIF (RRM)-CONTAINING PROTEIN"/>
    <property type="match status" value="1"/>
</dbReference>
<evidence type="ECO:0000256" key="1">
    <source>
        <dbReference type="PROSITE-ProRule" id="PRU00087"/>
    </source>
</evidence>
<dbReference type="InterPro" id="IPR012677">
    <property type="entry name" value="Nucleotide-bd_a/b_plait_sf"/>
</dbReference>
<dbReference type="AlphaFoldDB" id="A0A2K1IFG0"/>
<dbReference type="GeneID" id="112276950"/>
<feature type="region of interest" description="Disordered" evidence="3">
    <location>
        <begin position="256"/>
        <end position="282"/>
    </location>
</feature>
<feature type="compositionally biased region" description="Basic and acidic residues" evidence="3">
    <location>
        <begin position="1045"/>
        <end position="1056"/>
    </location>
</feature>